<dbReference type="CDD" id="cd03784">
    <property type="entry name" value="GT1_Gtf-like"/>
    <property type="match status" value="1"/>
</dbReference>
<keyword evidence="4" id="KW-0472">Membrane</keyword>
<dbReference type="GO" id="GO:0080043">
    <property type="term" value="F:quercetin 3-O-glucosyltransferase activity"/>
    <property type="evidence" value="ECO:0007669"/>
    <property type="project" value="TreeGrafter"/>
</dbReference>
<evidence type="ECO:0000256" key="2">
    <source>
        <dbReference type="ARBA" id="ARBA00022676"/>
    </source>
</evidence>
<dbReference type="GO" id="GO:0080044">
    <property type="term" value="F:quercetin 7-O-glucosyltransferase activity"/>
    <property type="evidence" value="ECO:0007669"/>
    <property type="project" value="TreeGrafter"/>
</dbReference>
<evidence type="ECO:0000256" key="4">
    <source>
        <dbReference type="SAM" id="Phobius"/>
    </source>
</evidence>
<name>A0A2P6PK05_ROSCH</name>
<keyword evidence="4" id="KW-0812">Transmembrane</keyword>
<evidence type="ECO:0000313" key="5">
    <source>
        <dbReference type="EMBL" id="PRQ22258.1"/>
    </source>
</evidence>
<dbReference type="AlphaFoldDB" id="A0A2P6PK05"/>
<evidence type="ECO:0000256" key="3">
    <source>
        <dbReference type="ARBA" id="ARBA00022679"/>
    </source>
</evidence>
<keyword evidence="4" id="KW-1133">Transmembrane helix</keyword>
<comment type="caution">
    <text evidence="5">The sequence shown here is derived from an EMBL/GenBank/DDBJ whole genome shotgun (WGS) entry which is preliminary data.</text>
</comment>
<dbReference type="Pfam" id="PF00201">
    <property type="entry name" value="UDPGT"/>
    <property type="match status" value="1"/>
</dbReference>
<dbReference type="SUPFAM" id="SSF53756">
    <property type="entry name" value="UDP-Glycosyltransferase/glycogen phosphorylase"/>
    <property type="match status" value="1"/>
</dbReference>
<keyword evidence="3 5" id="KW-0808">Transferase</keyword>
<dbReference type="FunFam" id="3.40.50.2000:FF:000057">
    <property type="entry name" value="Glycosyltransferase"/>
    <property type="match status" value="1"/>
</dbReference>
<keyword evidence="6" id="KW-1185">Reference proteome</keyword>
<sequence length="482" mass="54866">MSKRLRDVLSSITWFRSCVFIIHQYITCHFWVFAMQHIDREMEKGQQRAYRAHCLVLPYPDQGHINPMLQFSKLLDHKGVKVTLVTTRFLCKTMHRSGSRRIPLETISDGYDEGGRAQAESIDVYLENLRKSGSQTLAELLEKLSSSGLPVDCIIYDAFMPWPLDIAKKFGILGAIFFTQSCAVDTIYCHVKNGLLKLPVVESEISLPGLPTLKPSDLPSFLSDFGSYPAAYKLVVVDQFSNVDKADWVLCNTFYELEEQAVDWMTKFWPMKTIGPTIPSQYLDKRLEDDKDYGFNLFKPKSDACMKWLNEQPKGSIVYVSFGSRAEIEAEQMEELAFGLRSSKRKFLWVIRESEARKVPKGFVEETSAKGFFITHCGWNSTLEALSLGVPMVAMPRWTDQSTNAKYIMDVWKIGIRAQVDEKGIVRQEEVEHCVSEILEGERGNEIQKNAIALKELARKAVDEGGSSNKNIDEFIASMIDR</sequence>
<evidence type="ECO:0000313" key="6">
    <source>
        <dbReference type="Proteomes" id="UP000238479"/>
    </source>
</evidence>
<feature type="transmembrane region" description="Helical" evidence="4">
    <location>
        <begin position="12"/>
        <end position="34"/>
    </location>
</feature>
<dbReference type="PANTHER" id="PTHR11926:SF1540">
    <property type="entry name" value="GLYCOSYLTRANSFERASE"/>
    <property type="match status" value="1"/>
</dbReference>
<proteinExistence type="inferred from homology"/>
<organism evidence="5 6">
    <name type="scientific">Rosa chinensis</name>
    <name type="common">China rose</name>
    <dbReference type="NCBI Taxonomy" id="74649"/>
    <lineage>
        <taxon>Eukaryota</taxon>
        <taxon>Viridiplantae</taxon>
        <taxon>Streptophyta</taxon>
        <taxon>Embryophyta</taxon>
        <taxon>Tracheophyta</taxon>
        <taxon>Spermatophyta</taxon>
        <taxon>Magnoliopsida</taxon>
        <taxon>eudicotyledons</taxon>
        <taxon>Gunneridae</taxon>
        <taxon>Pentapetalae</taxon>
        <taxon>rosids</taxon>
        <taxon>fabids</taxon>
        <taxon>Rosales</taxon>
        <taxon>Rosaceae</taxon>
        <taxon>Rosoideae</taxon>
        <taxon>Rosoideae incertae sedis</taxon>
        <taxon>Rosa</taxon>
    </lineage>
</organism>
<evidence type="ECO:0000256" key="1">
    <source>
        <dbReference type="ARBA" id="ARBA00009995"/>
    </source>
</evidence>
<protein>
    <submittedName>
        <fullName evidence="5">Putative UDP-glucuronosyl/UDP-glucosyltransferase</fullName>
    </submittedName>
</protein>
<dbReference type="Proteomes" id="UP000238479">
    <property type="component" value="Chromosome 6"/>
</dbReference>
<gene>
    <name evidence="5" type="ORF">RchiOBHm_Chr6g0248321</name>
</gene>
<reference evidence="5 6" key="1">
    <citation type="journal article" date="2018" name="Nat. Genet.">
        <title>The Rosa genome provides new insights in the design of modern roses.</title>
        <authorList>
            <person name="Bendahmane M."/>
        </authorList>
    </citation>
    <scope>NUCLEOTIDE SEQUENCE [LARGE SCALE GENOMIC DNA]</scope>
    <source>
        <strain evidence="6">cv. Old Blush</strain>
    </source>
</reference>
<dbReference type="Gramene" id="PRQ22258">
    <property type="protein sequence ID" value="PRQ22258"/>
    <property type="gene ID" value="RchiOBHm_Chr6g0248321"/>
</dbReference>
<dbReference type="EMBL" id="PDCK01000044">
    <property type="protein sequence ID" value="PRQ22258.1"/>
    <property type="molecule type" value="Genomic_DNA"/>
</dbReference>
<dbReference type="PANTHER" id="PTHR11926">
    <property type="entry name" value="GLUCOSYL/GLUCURONOSYL TRANSFERASES"/>
    <property type="match status" value="1"/>
</dbReference>
<dbReference type="OMA" id="GERSMEY"/>
<keyword evidence="2" id="KW-0328">Glycosyltransferase</keyword>
<comment type="similarity">
    <text evidence="1">Belongs to the UDP-glycosyltransferase family.</text>
</comment>
<dbReference type="InterPro" id="IPR002213">
    <property type="entry name" value="UDP_glucos_trans"/>
</dbReference>
<dbReference type="Gene3D" id="3.40.50.2000">
    <property type="entry name" value="Glycogen Phosphorylase B"/>
    <property type="match status" value="3"/>
</dbReference>
<accession>A0A2P6PK05</accession>